<keyword evidence="3" id="KW-1185">Reference proteome</keyword>
<protein>
    <submittedName>
        <fullName evidence="2">Uncharacterized protein</fullName>
    </submittedName>
</protein>
<sequence>LAKQERQWIGWAKPKLGKLESPTAQPGVEKDNGKEAEQRDDENDDENDDAMRSDGGSEEE</sequence>
<dbReference type="EMBL" id="KN825064">
    <property type="protein sequence ID" value="KIK95102.1"/>
    <property type="molecule type" value="Genomic_DNA"/>
</dbReference>
<proteinExistence type="predicted"/>
<feature type="compositionally biased region" description="Acidic residues" evidence="1">
    <location>
        <begin position="38"/>
        <end position="48"/>
    </location>
</feature>
<evidence type="ECO:0000313" key="2">
    <source>
        <dbReference type="EMBL" id="KIK95102.1"/>
    </source>
</evidence>
<dbReference type="AlphaFoldDB" id="A0A0D0DCX2"/>
<feature type="non-terminal residue" evidence="2">
    <location>
        <position position="1"/>
    </location>
</feature>
<reference evidence="3" key="2">
    <citation type="submission" date="2015-01" db="EMBL/GenBank/DDBJ databases">
        <title>Evolutionary Origins and Diversification of the Mycorrhizal Mutualists.</title>
        <authorList>
            <consortium name="DOE Joint Genome Institute"/>
            <consortium name="Mycorrhizal Genomics Consortium"/>
            <person name="Kohler A."/>
            <person name="Kuo A."/>
            <person name="Nagy L.G."/>
            <person name="Floudas D."/>
            <person name="Copeland A."/>
            <person name="Barry K.W."/>
            <person name="Cichocki N."/>
            <person name="Veneault-Fourrey C."/>
            <person name="LaButti K."/>
            <person name="Lindquist E.A."/>
            <person name="Lipzen A."/>
            <person name="Lundell T."/>
            <person name="Morin E."/>
            <person name="Murat C."/>
            <person name="Riley R."/>
            <person name="Ohm R."/>
            <person name="Sun H."/>
            <person name="Tunlid A."/>
            <person name="Henrissat B."/>
            <person name="Grigoriev I.V."/>
            <person name="Hibbett D.S."/>
            <person name="Martin F."/>
        </authorList>
    </citation>
    <scope>NUCLEOTIDE SEQUENCE [LARGE SCALE GENOMIC DNA]</scope>
    <source>
        <strain evidence="3">Ve08.2h10</strain>
    </source>
</reference>
<feature type="region of interest" description="Disordered" evidence="1">
    <location>
        <begin position="1"/>
        <end position="60"/>
    </location>
</feature>
<dbReference type="Proteomes" id="UP000054538">
    <property type="component" value="Unassembled WGS sequence"/>
</dbReference>
<accession>A0A0D0DCX2</accession>
<name>A0A0D0DCX2_9AGAM</name>
<organism evidence="2 3">
    <name type="scientific">Paxillus rubicundulus Ve08.2h10</name>
    <dbReference type="NCBI Taxonomy" id="930991"/>
    <lineage>
        <taxon>Eukaryota</taxon>
        <taxon>Fungi</taxon>
        <taxon>Dikarya</taxon>
        <taxon>Basidiomycota</taxon>
        <taxon>Agaricomycotina</taxon>
        <taxon>Agaricomycetes</taxon>
        <taxon>Agaricomycetidae</taxon>
        <taxon>Boletales</taxon>
        <taxon>Paxilineae</taxon>
        <taxon>Paxillaceae</taxon>
        <taxon>Paxillus</taxon>
    </lineage>
</organism>
<dbReference type="InParanoid" id="A0A0D0DCX2"/>
<evidence type="ECO:0000313" key="3">
    <source>
        <dbReference type="Proteomes" id="UP000054538"/>
    </source>
</evidence>
<evidence type="ECO:0000256" key="1">
    <source>
        <dbReference type="SAM" id="MobiDB-lite"/>
    </source>
</evidence>
<reference evidence="2 3" key="1">
    <citation type="submission" date="2014-04" db="EMBL/GenBank/DDBJ databases">
        <authorList>
            <consortium name="DOE Joint Genome Institute"/>
            <person name="Kuo A."/>
            <person name="Kohler A."/>
            <person name="Jargeat P."/>
            <person name="Nagy L.G."/>
            <person name="Floudas D."/>
            <person name="Copeland A."/>
            <person name="Barry K.W."/>
            <person name="Cichocki N."/>
            <person name="Veneault-Fourrey C."/>
            <person name="LaButti K."/>
            <person name="Lindquist E.A."/>
            <person name="Lipzen A."/>
            <person name="Lundell T."/>
            <person name="Morin E."/>
            <person name="Murat C."/>
            <person name="Sun H."/>
            <person name="Tunlid A."/>
            <person name="Henrissat B."/>
            <person name="Grigoriev I.V."/>
            <person name="Hibbett D.S."/>
            <person name="Martin F."/>
            <person name="Nordberg H.P."/>
            <person name="Cantor M.N."/>
            <person name="Hua S.X."/>
        </authorList>
    </citation>
    <scope>NUCLEOTIDE SEQUENCE [LARGE SCALE GENOMIC DNA]</scope>
    <source>
        <strain evidence="2 3">Ve08.2h10</strain>
    </source>
</reference>
<feature type="compositionally biased region" description="Basic and acidic residues" evidence="1">
    <location>
        <begin position="28"/>
        <end position="37"/>
    </location>
</feature>
<gene>
    <name evidence="2" type="ORF">PAXRUDRAFT_780006</name>
</gene>
<dbReference type="HOGENOM" id="CLU_177422_2_0_1"/>